<reference evidence="1 2" key="1">
    <citation type="journal article" date="2012" name="Nature">
        <title>Repeated polyploidization of Gossypium genomes and the evolution of spinnable cotton fibres.</title>
        <authorList>
            <person name="Paterson A.H."/>
            <person name="Wendel J.F."/>
            <person name="Gundlach H."/>
            <person name="Guo H."/>
            <person name="Jenkins J."/>
            <person name="Jin D."/>
            <person name="Llewellyn D."/>
            <person name="Showmaker K.C."/>
            <person name="Shu S."/>
            <person name="Udall J."/>
            <person name="Yoo M.J."/>
            <person name="Byers R."/>
            <person name="Chen W."/>
            <person name="Doron-Faigenboim A."/>
            <person name="Duke M.V."/>
            <person name="Gong L."/>
            <person name="Grimwood J."/>
            <person name="Grover C."/>
            <person name="Grupp K."/>
            <person name="Hu G."/>
            <person name="Lee T.H."/>
            <person name="Li J."/>
            <person name="Lin L."/>
            <person name="Liu T."/>
            <person name="Marler B.S."/>
            <person name="Page J.T."/>
            <person name="Roberts A.W."/>
            <person name="Romanel E."/>
            <person name="Sanders W.S."/>
            <person name="Szadkowski E."/>
            <person name="Tan X."/>
            <person name="Tang H."/>
            <person name="Xu C."/>
            <person name="Wang J."/>
            <person name="Wang Z."/>
            <person name="Zhang D."/>
            <person name="Zhang L."/>
            <person name="Ashrafi H."/>
            <person name="Bedon F."/>
            <person name="Bowers J.E."/>
            <person name="Brubaker C.L."/>
            <person name="Chee P.W."/>
            <person name="Das S."/>
            <person name="Gingle A.R."/>
            <person name="Haigler C.H."/>
            <person name="Harker D."/>
            <person name="Hoffmann L.V."/>
            <person name="Hovav R."/>
            <person name="Jones D.C."/>
            <person name="Lemke C."/>
            <person name="Mansoor S."/>
            <person name="ur Rahman M."/>
            <person name="Rainville L.N."/>
            <person name="Rambani A."/>
            <person name="Reddy U.K."/>
            <person name="Rong J.K."/>
            <person name="Saranga Y."/>
            <person name="Scheffler B.E."/>
            <person name="Scheffler J.A."/>
            <person name="Stelly D.M."/>
            <person name="Triplett B.A."/>
            <person name="Van Deynze A."/>
            <person name="Vaslin M.F."/>
            <person name="Waghmare V.N."/>
            <person name="Walford S.A."/>
            <person name="Wright R.J."/>
            <person name="Zaki E.A."/>
            <person name="Zhang T."/>
            <person name="Dennis E.S."/>
            <person name="Mayer K.F."/>
            <person name="Peterson D.G."/>
            <person name="Rokhsar D.S."/>
            <person name="Wang X."/>
            <person name="Schmutz J."/>
        </authorList>
    </citation>
    <scope>NUCLEOTIDE SEQUENCE [LARGE SCALE GENOMIC DNA]</scope>
</reference>
<dbReference type="AlphaFoldDB" id="A0A0D2M9X0"/>
<organism evidence="1 2">
    <name type="scientific">Gossypium raimondii</name>
    <name type="common">Peruvian cotton</name>
    <name type="synonym">Gossypium klotzschianum subsp. raimondii</name>
    <dbReference type="NCBI Taxonomy" id="29730"/>
    <lineage>
        <taxon>Eukaryota</taxon>
        <taxon>Viridiplantae</taxon>
        <taxon>Streptophyta</taxon>
        <taxon>Embryophyta</taxon>
        <taxon>Tracheophyta</taxon>
        <taxon>Spermatophyta</taxon>
        <taxon>Magnoliopsida</taxon>
        <taxon>eudicotyledons</taxon>
        <taxon>Gunneridae</taxon>
        <taxon>Pentapetalae</taxon>
        <taxon>rosids</taxon>
        <taxon>malvids</taxon>
        <taxon>Malvales</taxon>
        <taxon>Malvaceae</taxon>
        <taxon>Malvoideae</taxon>
        <taxon>Gossypium</taxon>
    </lineage>
</organism>
<dbReference type="Gramene" id="KJB14362">
    <property type="protein sequence ID" value="KJB14362"/>
    <property type="gene ID" value="B456_002G121300"/>
</dbReference>
<evidence type="ECO:0000313" key="1">
    <source>
        <dbReference type="EMBL" id="KJB14362.1"/>
    </source>
</evidence>
<accession>A0A0D2M9X0</accession>
<protein>
    <submittedName>
        <fullName evidence="1">Uncharacterized protein</fullName>
    </submittedName>
</protein>
<dbReference type="Proteomes" id="UP000032304">
    <property type="component" value="Chromosome 2"/>
</dbReference>
<evidence type="ECO:0000313" key="2">
    <source>
        <dbReference type="Proteomes" id="UP000032304"/>
    </source>
</evidence>
<keyword evidence="2" id="KW-1185">Reference proteome</keyword>
<dbReference type="EMBL" id="CM001741">
    <property type="protein sequence ID" value="KJB14362.1"/>
    <property type="molecule type" value="Genomic_DNA"/>
</dbReference>
<proteinExistence type="predicted"/>
<sequence length="66" mass="7156">MKNCERLANLALAEQLHKDNKAVAPEVATSSAITSSLDSSGILYLASLITKTSVLPKWLSYNNCNF</sequence>
<name>A0A0D2M9X0_GOSRA</name>
<gene>
    <name evidence="1" type="ORF">B456_002G121300</name>
</gene>